<dbReference type="InterPro" id="IPR018247">
    <property type="entry name" value="EF_Hand_1_Ca_BS"/>
</dbReference>
<dbReference type="Proteomes" id="UP000030746">
    <property type="component" value="Unassembled WGS sequence"/>
</dbReference>
<keyword evidence="1" id="KW-0472">Membrane</keyword>
<keyword evidence="1" id="KW-1133">Transmembrane helix</keyword>
<name>V4ATX6_LOTGI</name>
<evidence type="ECO:0000313" key="2">
    <source>
        <dbReference type="EMBL" id="ESO98365.1"/>
    </source>
</evidence>
<proteinExistence type="predicted"/>
<evidence type="ECO:0000256" key="1">
    <source>
        <dbReference type="SAM" id="Phobius"/>
    </source>
</evidence>
<dbReference type="KEGG" id="lgi:LOTGIDRAFT_231426"/>
<dbReference type="PROSITE" id="PS00018">
    <property type="entry name" value="EF_HAND_1"/>
    <property type="match status" value="1"/>
</dbReference>
<accession>V4ATX6</accession>
<dbReference type="GeneID" id="20248582"/>
<evidence type="ECO:0000313" key="3">
    <source>
        <dbReference type="Proteomes" id="UP000030746"/>
    </source>
</evidence>
<gene>
    <name evidence="2" type="ORF">LOTGIDRAFT_231426</name>
</gene>
<dbReference type="RefSeq" id="XP_009051060.1">
    <property type="nucleotide sequence ID" value="XM_009052812.1"/>
</dbReference>
<feature type="transmembrane region" description="Helical" evidence="1">
    <location>
        <begin position="44"/>
        <end position="64"/>
    </location>
</feature>
<organism evidence="2 3">
    <name type="scientific">Lottia gigantea</name>
    <name type="common">Giant owl limpet</name>
    <dbReference type="NCBI Taxonomy" id="225164"/>
    <lineage>
        <taxon>Eukaryota</taxon>
        <taxon>Metazoa</taxon>
        <taxon>Spiralia</taxon>
        <taxon>Lophotrochozoa</taxon>
        <taxon>Mollusca</taxon>
        <taxon>Gastropoda</taxon>
        <taxon>Patellogastropoda</taxon>
        <taxon>Lottioidea</taxon>
        <taxon>Lottiidae</taxon>
        <taxon>Lottia</taxon>
    </lineage>
</organism>
<dbReference type="EMBL" id="KB201262">
    <property type="protein sequence ID" value="ESO98365.1"/>
    <property type="molecule type" value="Genomic_DNA"/>
</dbReference>
<dbReference type="CTD" id="20248582"/>
<sequence>MVGKSEERALGSCDEDIRTVRHLDSKTLEQYDIWTIYLNRKMKVAVVLIVVLVVMMIGQETDSWRIRFRRGRRLLRRIAPFVPIVIRAFGKRQAGDAEFQAKYNAAAEDGVFTDEEIKSVFGVDDNGLVEFKATYDVDGDGVVQVEEYETVVELTENLAG</sequence>
<evidence type="ECO:0008006" key="4">
    <source>
        <dbReference type="Google" id="ProtNLM"/>
    </source>
</evidence>
<dbReference type="HOGENOM" id="CLU_139961_0_0_1"/>
<dbReference type="AlphaFoldDB" id="V4ATX6"/>
<keyword evidence="3" id="KW-1185">Reference proteome</keyword>
<reference evidence="2 3" key="1">
    <citation type="journal article" date="2013" name="Nature">
        <title>Insights into bilaterian evolution from three spiralian genomes.</title>
        <authorList>
            <person name="Simakov O."/>
            <person name="Marletaz F."/>
            <person name="Cho S.J."/>
            <person name="Edsinger-Gonzales E."/>
            <person name="Havlak P."/>
            <person name="Hellsten U."/>
            <person name="Kuo D.H."/>
            <person name="Larsson T."/>
            <person name="Lv J."/>
            <person name="Arendt D."/>
            <person name="Savage R."/>
            <person name="Osoegawa K."/>
            <person name="de Jong P."/>
            <person name="Grimwood J."/>
            <person name="Chapman J.A."/>
            <person name="Shapiro H."/>
            <person name="Aerts A."/>
            <person name="Otillar R.P."/>
            <person name="Terry A.Y."/>
            <person name="Boore J.L."/>
            <person name="Grigoriev I.V."/>
            <person name="Lindberg D.R."/>
            <person name="Seaver E.C."/>
            <person name="Weisblat D.A."/>
            <person name="Putnam N.H."/>
            <person name="Rokhsar D.S."/>
        </authorList>
    </citation>
    <scope>NUCLEOTIDE SEQUENCE [LARGE SCALE GENOMIC DNA]</scope>
</reference>
<keyword evidence="1" id="KW-0812">Transmembrane</keyword>
<protein>
    <recommendedName>
        <fullName evidence="4">EF-hand domain-containing protein</fullName>
    </recommendedName>
</protein>